<keyword evidence="4" id="KW-0732">Signal</keyword>
<evidence type="ECO:0000256" key="8">
    <source>
        <dbReference type="PROSITE-ProRule" id="PRU00076"/>
    </source>
</evidence>
<dbReference type="Proteomes" id="UP000663881">
    <property type="component" value="Unassembled WGS sequence"/>
</dbReference>
<dbReference type="GO" id="GO:0005576">
    <property type="term" value="C:extracellular region"/>
    <property type="evidence" value="ECO:0007669"/>
    <property type="project" value="UniProtKB-SubCell"/>
</dbReference>
<protein>
    <recommendedName>
        <fullName evidence="9">EGF-like domain-containing protein</fullName>
    </recommendedName>
</protein>
<dbReference type="InterPro" id="IPR000152">
    <property type="entry name" value="EGF-type_Asp/Asn_hydroxyl_site"/>
</dbReference>
<dbReference type="InterPro" id="IPR052080">
    <property type="entry name" value="vWF_C/EGF_Fibrillin"/>
</dbReference>
<dbReference type="PANTHER" id="PTHR47333:SF4">
    <property type="entry name" value="EGF-LIKE DOMAIN-CONTAINING PROTEIN"/>
    <property type="match status" value="1"/>
</dbReference>
<dbReference type="InterPro" id="IPR018097">
    <property type="entry name" value="EGF_Ca-bd_CS"/>
</dbReference>
<dbReference type="CDD" id="cd00054">
    <property type="entry name" value="EGF_CA"/>
    <property type="match status" value="2"/>
</dbReference>
<comment type="caution">
    <text evidence="8">Lacks conserved residue(s) required for the propagation of feature annotation.</text>
</comment>
<feature type="non-terminal residue" evidence="10">
    <location>
        <position position="1"/>
    </location>
</feature>
<gene>
    <name evidence="10" type="ORF">OKA104_LOCUS46832</name>
</gene>
<dbReference type="InterPro" id="IPR000742">
    <property type="entry name" value="EGF"/>
</dbReference>
<dbReference type="InterPro" id="IPR049883">
    <property type="entry name" value="NOTCH1_EGF-like"/>
</dbReference>
<dbReference type="PROSITE" id="PS01186">
    <property type="entry name" value="EGF_2"/>
    <property type="match status" value="1"/>
</dbReference>
<name>A0A820IP07_9BILA</name>
<dbReference type="PROSITE" id="PS01187">
    <property type="entry name" value="EGF_CA"/>
    <property type="match status" value="2"/>
</dbReference>
<keyword evidence="7" id="KW-0325">Glycoprotein</keyword>
<organism evidence="10 11">
    <name type="scientific">Adineta steineri</name>
    <dbReference type="NCBI Taxonomy" id="433720"/>
    <lineage>
        <taxon>Eukaryota</taxon>
        <taxon>Metazoa</taxon>
        <taxon>Spiralia</taxon>
        <taxon>Gnathifera</taxon>
        <taxon>Rotifera</taxon>
        <taxon>Eurotatoria</taxon>
        <taxon>Bdelloidea</taxon>
        <taxon>Adinetida</taxon>
        <taxon>Adinetidae</taxon>
        <taxon>Adineta</taxon>
    </lineage>
</organism>
<accession>A0A820IP07</accession>
<keyword evidence="5" id="KW-0677">Repeat</keyword>
<dbReference type="EMBL" id="CAJOAY010017634">
    <property type="protein sequence ID" value="CAF4313085.1"/>
    <property type="molecule type" value="Genomic_DNA"/>
</dbReference>
<keyword evidence="6" id="KW-1015">Disulfide bond</keyword>
<dbReference type="GO" id="GO:0005509">
    <property type="term" value="F:calcium ion binding"/>
    <property type="evidence" value="ECO:0007669"/>
    <property type="project" value="InterPro"/>
</dbReference>
<dbReference type="SUPFAM" id="SSF57196">
    <property type="entry name" value="EGF/Laminin"/>
    <property type="match status" value="2"/>
</dbReference>
<dbReference type="SMART" id="SM00181">
    <property type="entry name" value="EGF"/>
    <property type="match status" value="2"/>
</dbReference>
<evidence type="ECO:0000256" key="4">
    <source>
        <dbReference type="ARBA" id="ARBA00022729"/>
    </source>
</evidence>
<dbReference type="FunFam" id="2.10.25.10:FF:000038">
    <property type="entry name" value="Fibrillin 2"/>
    <property type="match status" value="1"/>
</dbReference>
<feature type="domain" description="EGF-like" evidence="9">
    <location>
        <begin position="42"/>
        <end position="83"/>
    </location>
</feature>
<evidence type="ECO:0000256" key="3">
    <source>
        <dbReference type="ARBA" id="ARBA00022536"/>
    </source>
</evidence>
<evidence type="ECO:0000256" key="2">
    <source>
        <dbReference type="ARBA" id="ARBA00022525"/>
    </source>
</evidence>
<dbReference type="AlphaFoldDB" id="A0A820IP07"/>
<dbReference type="Pfam" id="PF07645">
    <property type="entry name" value="EGF_CA"/>
    <property type="match status" value="2"/>
</dbReference>
<evidence type="ECO:0000259" key="9">
    <source>
        <dbReference type="PROSITE" id="PS50026"/>
    </source>
</evidence>
<evidence type="ECO:0000313" key="11">
    <source>
        <dbReference type="Proteomes" id="UP000663881"/>
    </source>
</evidence>
<sequence length="207" mass="22796">INECLDGTRCSNGHCINNNGSFTCVCNPGFTPDIFNPLHCDDIDECLLSNNCTGNNEICENIPGSYKCICARGYRRDGHNNCININECAESSTACDINSRCEDRNGSFACCIKTITNQCIECGYDYTNSSSNGMLSFAYANLLLTTDLSATVTAFAIANTSLRLNAIKKSIKKNKLKKVNNHVRRTRMINGQYVETGQFPWIAALLI</sequence>
<comment type="caution">
    <text evidence="10">The sequence shown here is derived from an EMBL/GenBank/DDBJ whole genome shotgun (WGS) entry which is preliminary data.</text>
</comment>
<dbReference type="PROSITE" id="PS50026">
    <property type="entry name" value="EGF_3"/>
    <property type="match status" value="2"/>
</dbReference>
<evidence type="ECO:0000256" key="5">
    <source>
        <dbReference type="ARBA" id="ARBA00022737"/>
    </source>
</evidence>
<dbReference type="InterPro" id="IPR001881">
    <property type="entry name" value="EGF-like_Ca-bd_dom"/>
</dbReference>
<dbReference type="PANTHER" id="PTHR47333">
    <property type="entry name" value="VON WILLEBRAND FACTOR C AND EGF DOMAIN-CONTAINING PROTEIN"/>
    <property type="match status" value="1"/>
</dbReference>
<comment type="subcellular location">
    <subcellularLocation>
        <location evidence="1">Secreted</location>
    </subcellularLocation>
</comment>
<keyword evidence="3 8" id="KW-0245">EGF-like domain</keyword>
<feature type="non-terminal residue" evidence="10">
    <location>
        <position position="207"/>
    </location>
</feature>
<dbReference type="PROSITE" id="PS00010">
    <property type="entry name" value="ASX_HYDROXYL"/>
    <property type="match status" value="2"/>
</dbReference>
<feature type="domain" description="EGF-like" evidence="9">
    <location>
        <begin position="1"/>
        <end position="36"/>
    </location>
</feature>
<dbReference type="Gene3D" id="2.10.25.10">
    <property type="entry name" value="Laminin"/>
    <property type="match status" value="2"/>
</dbReference>
<proteinExistence type="predicted"/>
<evidence type="ECO:0000256" key="6">
    <source>
        <dbReference type="ARBA" id="ARBA00023157"/>
    </source>
</evidence>
<evidence type="ECO:0000256" key="1">
    <source>
        <dbReference type="ARBA" id="ARBA00004613"/>
    </source>
</evidence>
<keyword evidence="2" id="KW-0964">Secreted</keyword>
<evidence type="ECO:0000256" key="7">
    <source>
        <dbReference type="ARBA" id="ARBA00023180"/>
    </source>
</evidence>
<evidence type="ECO:0000313" key="10">
    <source>
        <dbReference type="EMBL" id="CAF4313085.1"/>
    </source>
</evidence>
<dbReference type="SMART" id="SM00179">
    <property type="entry name" value="EGF_CA"/>
    <property type="match status" value="3"/>
</dbReference>
<reference evidence="10" key="1">
    <citation type="submission" date="2021-02" db="EMBL/GenBank/DDBJ databases">
        <authorList>
            <person name="Nowell W R."/>
        </authorList>
    </citation>
    <scope>NUCLEOTIDE SEQUENCE</scope>
</reference>